<dbReference type="OrthoDB" id="474976at2759"/>
<organism evidence="3 4">
    <name type="scientific">Symbiodinium microadriaticum</name>
    <name type="common">Dinoflagellate</name>
    <name type="synonym">Zooxanthella microadriatica</name>
    <dbReference type="NCBI Taxonomy" id="2951"/>
    <lineage>
        <taxon>Eukaryota</taxon>
        <taxon>Sar</taxon>
        <taxon>Alveolata</taxon>
        <taxon>Dinophyceae</taxon>
        <taxon>Suessiales</taxon>
        <taxon>Symbiodiniaceae</taxon>
        <taxon>Symbiodinium</taxon>
    </lineage>
</organism>
<proteinExistence type="predicted"/>
<feature type="coiled-coil region" evidence="1">
    <location>
        <begin position="141"/>
        <end position="185"/>
    </location>
</feature>
<feature type="compositionally biased region" description="Basic and acidic residues" evidence="2">
    <location>
        <begin position="567"/>
        <end position="581"/>
    </location>
</feature>
<evidence type="ECO:0000313" key="4">
    <source>
        <dbReference type="Proteomes" id="UP000186817"/>
    </source>
</evidence>
<dbReference type="SUPFAM" id="SSF46934">
    <property type="entry name" value="UBA-like"/>
    <property type="match status" value="1"/>
</dbReference>
<reference evidence="3 4" key="1">
    <citation type="submission" date="2016-02" db="EMBL/GenBank/DDBJ databases">
        <title>Genome analysis of coral dinoflagellate symbionts highlights evolutionary adaptations to a symbiotic lifestyle.</title>
        <authorList>
            <person name="Aranda M."/>
            <person name="Li Y."/>
            <person name="Liew Y.J."/>
            <person name="Baumgarten S."/>
            <person name="Simakov O."/>
            <person name="Wilson M."/>
            <person name="Piel J."/>
            <person name="Ashoor H."/>
            <person name="Bougouffa S."/>
            <person name="Bajic V.B."/>
            <person name="Ryu T."/>
            <person name="Ravasi T."/>
            <person name="Bayer T."/>
            <person name="Micklem G."/>
            <person name="Kim H."/>
            <person name="Bhak J."/>
            <person name="Lajeunesse T.C."/>
            <person name="Voolstra C.R."/>
        </authorList>
    </citation>
    <scope>NUCLEOTIDE SEQUENCE [LARGE SCALE GENOMIC DNA]</scope>
    <source>
        <strain evidence="3 4">CCMP2467</strain>
    </source>
</reference>
<accession>A0A1Q9DMG6</accession>
<protein>
    <recommendedName>
        <fullName evidence="5">UBA domain-containing protein</fullName>
    </recommendedName>
</protein>
<sequence>MIARTTRHSINMIPRVGIDPRRKMKPHFRSLAHLASGGLLTVLVLVDASIDVALGRQYTAGVTMSLVLALLTYQSPALAVCADRLLVRGTPGLNTLAGQAPPKESHHTEDTSRDLGDIVVPPCCLPFCGFHGRYFLYSQPASEKEQELLAQRQAQAELEQLQKEQESTTRRLLELEAQLESLHARQAERAAEEPKIFEEQLQVEPAYDVVAIVKELSNSLTRDALMAGRYLEPVALDDEAATSLVNGSCWHGQDEEGHVEELTLEPDGRFKHSLIRDQEWHGTCLQKHCKGEWKVFRVKHLGADLNAEGDREIELKVPSSASEPAIADRLVVCGTAPHVNGFQGAVCRLYPEVNAPRPSDEELQLLCETTGFSKERCEVALRAVTAADSQSDESSRAARLEAAASRLFEQFPDNAESIQQLVACTGRSENDCRSALQQYGNVDAAAEILLDGEVQLGASAASSSSAAPAPAAPSAPGPSDAQRLVELTGLPLEKCQEALTKVSSLDAAAALLLDGELPAEATQENQAADPGDDADLPAEAAESDDCDEDPGLDPEDDGADSAAVEEPEAKRPRTGDSDKEL</sequence>
<feature type="region of interest" description="Disordered" evidence="2">
    <location>
        <begin position="94"/>
        <end position="113"/>
    </location>
</feature>
<dbReference type="Proteomes" id="UP000186817">
    <property type="component" value="Unassembled WGS sequence"/>
</dbReference>
<keyword evidence="1" id="KW-0175">Coiled coil</keyword>
<comment type="caution">
    <text evidence="3">The sequence shown here is derived from an EMBL/GenBank/DDBJ whole genome shotgun (WGS) entry which is preliminary data.</text>
</comment>
<evidence type="ECO:0000313" key="3">
    <source>
        <dbReference type="EMBL" id="OLP96339.1"/>
    </source>
</evidence>
<keyword evidence="4" id="KW-1185">Reference proteome</keyword>
<gene>
    <name evidence="3" type="ORF">AK812_SmicGene21443</name>
</gene>
<evidence type="ECO:0000256" key="1">
    <source>
        <dbReference type="SAM" id="Coils"/>
    </source>
</evidence>
<name>A0A1Q9DMG6_SYMMI</name>
<feature type="compositionally biased region" description="Acidic residues" evidence="2">
    <location>
        <begin position="530"/>
        <end position="566"/>
    </location>
</feature>
<dbReference type="InterPro" id="IPR009060">
    <property type="entry name" value="UBA-like_sf"/>
</dbReference>
<evidence type="ECO:0008006" key="5">
    <source>
        <dbReference type="Google" id="ProtNLM"/>
    </source>
</evidence>
<dbReference type="AlphaFoldDB" id="A0A1Q9DMG6"/>
<feature type="region of interest" description="Disordered" evidence="2">
    <location>
        <begin position="516"/>
        <end position="581"/>
    </location>
</feature>
<evidence type="ECO:0000256" key="2">
    <source>
        <dbReference type="SAM" id="MobiDB-lite"/>
    </source>
</evidence>
<dbReference type="EMBL" id="LSRX01000471">
    <property type="protein sequence ID" value="OLP96339.1"/>
    <property type="molecule type" value="Genomic_DNA"/>
</dbReference>
<feature type="compositionally biased region" description="Basic and acidic residues" evidence="2">
    <location>
        <begin position="103"/>
        <end position="113"/>
    </location>
</feature>